<dbReference type="EMBL" id="CM055741">
    <property type="protein sequence ID" value="KAJ8002384.1"/>
    <property type="molecule type" value="Genomic_DNA"/>
</dbReference>
<dbReference type="Proteomes" id="UP001157502">
    <property type="component" value="Chromosome 14"/>
</dbReference>
<gene>
    <name evidence="1" type="ORF">DPEC_G00179500</name>
</gene>
<keyword evidence="2" id="KW-1185">Reference proteome</keyword>
<name>A0ACC2GF60_DALPE</name>
<evidence type="ECO:0000313" key="2">
    <source>
        <dbReference type="Proteomes" id="UP001157502"/>
    </source>
</evidence>
<accession>A0ACC2GF60</accession>
<proteinExistence type="predicted"/>
<comment type="caution">
    <text evidence="1">The sequence shown here is derived from an EMBL/GenBank/DDBJ whole genome shotgun (WGS) entry which is preliminary data.</text>
</comment>
<reference evidence="1" key="1">
    <citation type="submission" date="2021-05" db="EMBL/GenBank/DDBJ databases">
        <authorList>
            <person name="Pan Q."/>
            <person name="Jouanno E."/>
            <person name="Zahm M."/>
            <person name="Klopp C."/>
            <person name="Cabau C."/>
            <person name="Louis A."/>
            <person name="Berthelot C."/>
            <person name="Parey E."/>
            <person name="Roest Crollius H."/>
            <person name="Montfort J."/>
            <person name="Robinson-Rechavi M."/>
            <person name="Bouchez O."/>
            <person name="Lampietro C."/>
            <person name="Lopez Roques C."/>
            <person name="Donnadieu C."/>
            <person name="Postlethwait J."/>
            <person name="Bobe J."/>
            <person name="Dillon D."/>
            <person name="Chandos A."/>
            <person name="von Hippel F."/>
            <person name="Guiguen Y."/>
        </authorList>
    </citation>
    <scope>NUCLEOTIDE SEQUENCE</scope>
    <source>
        <strain evidence="1">YG-Jan2019</strain>
    </source>
</reference>
<sequence>MASAEGDMTRQRFTATKALEHILASEDEGPEEGVSEEKDGEEYDPEHDDDGVDDEEAPDVADAAADDNRPGDTRADDETYLSKNGKIAVVRAAREEALSGTPPDDRLNPDTPGPRAPAPEAPAPDNRASKRKRCQMCPSKKDRKTHTVCGRCNKYICKDCSRAYCTACANWGSSKAG</sequence>
<evidence type="ECO:0000313" key="1">
    <source>
        <dbReference type="EMBL" id="KAJ8002384.1"/>
    </source>
</evidence>
<protein>
    <submittedName>
        <fullName evidence="1">Uncharacterized protein</fullName>
    </submittedName>
</protein>
<organism evidence="1 2">
    <name type="scientific">Dallia pectoralis</name>
    <name type="common">Alaska blackfish</name>
    <dbReference type="NCBI Taxonomy" id="75939"/>
    <lineage>
        <taxon>Eukaryota</taxon>
        <taxon>Metazoa</taxon>
        <taxon>Chordata</taxon>
        <taxon>Craniata</taxon>
        <taxon>Vertebrata</taxon>
        <taxon>Euteleostomi</taxon>
        <taxon>Actinopterygii</taxon>
        <taxon>Neopterygii</taxon>
        <taxon>Teleostei</taxon>
        <taxon>Protacanthopterygii</taxon>
        <taxon>Esociformes</taxon>
        <taxon>Umbridae</taxon>
        <taxon>Dallia</taxon>
    </lineage>
</organism>